<accession>A0ABS8NPT0</accession>
<reference evidence="2" key="1">
    <citation type="submission" date="2021-02" db="EMBL/GenBank/DDBJ databases">
        <title>Copper resistance gene diversity in local Xanthomonas species at agrochemical polluted sites in Trinidad, Trinidad and Tobago.</title>
        <authorList>
            <person name="Ramnarine S.D.B.J."/>
            <person name="Ramsubhag A."/>
            <person name="Jayaraman J."/>
        </authorList>
    </citation>
    <scope>NUCLEOTIDE SEQUENCE</scope>
    <source>
        <strain evidence="2">CaNP6A</strain>
    </source>
</reference>
<dbReference type="Proteomes" id="UP001430396">
    <property type="component" value="Unassembled WGS sequence"/>
</dbReference>
<proteinExistence type="predicted"/>
<name>A0ABS8NPT0_9XANT</name>
<evidence type="ECO:0000256" key="1">
    <source>
        <dbReference type="SAM" id="MobiDB-lite"/>
    </source>
</evidence>
<comment type="caution">
    <text evidence="2">The sequence shown here is derived from an EMBL/GenBank/DDBJ whole genome shotgun (WGS) entry which is preliminary data.</text>
</comment>
<feature type="region of interest" description="Disordered" evidence="1">
    <location>
        <begin position="166"/>
        <end position="188"/>
    </location>
</feature>
<evidence type="ECO:0000313" key="2">
    <source>
        <dbReference type="EMBL" id="MCD0265076.1"/>
    </source>
</evidence>
<feature type="compositionally biased region" description="Basic and acidic residues" evidence="1">
    <location>
        <begin position="172"/>
        <end position="188"/>
    </location>
</feature>
<protein>
    <submittedName>
        <fullName evidence="2">Uncharacterized protein</fullName>
    </submittedName>
</protein>
<dbReference type="RefSeq" id="WP_230434124.1">
    <property type="nucleotide sequence ID" value="NZ_JAFFQH010000144.1"/>
</dbReference>
<sequence length="188" mass="21741">MEWLTELATNFSALLFTKEISDEAHISEVVQAEDIHLIGMTFSADFKLVLAFLHLTDETDVEHYREIASKWTMFHGSHCLLPDARALKFFRSEAKAADLFDPRAWPIPKPFTIWQVQETLTQAIRMYTAVKPEVRQLFFMPQSGALEKWYGRMERAIRGKPSGLPFQNIARPRADEGGFHGYERIENH</sequence>
<gene>
    <name evidence="2" type="ORF">JWH11_01200</name>
</gene>
<evidence type="ECO:0000313" key="3">
    <source>
        <dbReference type="Proteomes" id="UP001430396"/>
    </source>
</evidence>
<organism evidence="2 3">
    <name type="scientific">Xanthomonas melonis</name>
    <dbReference type="NCBI Taxonomy" id="56456"/>
    <lineage>
        <taxon>Bacteria</taxon>
        <taxon>Pseudomonadati</taxon>
        <taxon>Pseudomonadota</taxon>
        <taxon>Gammaproteobacteria</taxon>
        <taxon>Lysobacterales</taxon>
        <taxon>Lysobacteraceae</taxon>
        <taxon>Xanthomonas</taxon>
    </lineage>
</organism>
<keyword evidence="3" id="KW-1185">Reference proteome</keyword>
<dbReference type="EMBL" id="JAFFQI010000163">
    <property type="protein sequence ID" value="MCD0265076.1"/>
    <property type="molecule type" value="Genomic_DNA"/>
</dbReference>